<name>Q73LX7_TREDE</name>
<evidence type="ECO:0000313" key="1">
    <source>
        <dbReference type="EMBL" id="AAS12250.1"/>
    </source>
</evidence>
<evidence type="ECO:0000313" key="2">
    <source>
        <dbReference type="Proteomes" id="UP000008212"/>
    </source>
</evidence>
<protein>
    <submittedName>
        <fullName evidence="1">Uncharacterized protein</fullName>
    </submittedName>
</protein>
<dbReference type="KEGG" id="tde:TDE_1735"/>
<reference evidence="1 2" key="1">
    <citation type="journal article" date="2004" name="Proc. Natl. Acad. Sci. U.S.A.">
        <title>Comparison of the genome of the oral pathogen Treponema denticola with other spirochete genomes.</title>
        <authorList>
            <person name="Seshadri R."/>
            <person name="Myers G.S."/>
            <person name="Tettelin H."/>
            <person name="Eisen J.A."/>
            <person name="Heidelberg J.F."/>
            <person name="Dodson R.J."/>
            <person name="Davidsen T.M."/>
            <person name="DeBoy R.T."/>
            <person name="Fouts D.E."/>
            <person name="Haft D.H."/>
            <person name="Selengut J."/>
            <person name="Ren Q."/>
            <person name="Brinkac L.M."/>
            <person name="Madupu R."/>
            <person name="Kolonay J."/>
            <person name="Durkin S.A."/>
            <person name="Daugherty S.C."/>
            <person name="Shetty J."/>
            <person name="Shvartsbeyn A."/>
            <person name="Gebregeorgis E."/>
            <person name="Geer K."/>
            <person name="Tsegaye G."/>
            <person name="Malek J."/>
            <person name="Ayodeji B."/>
            <person name="Shatsman S."/>
            <person name="McLeod M.P."/>
            <person name="Smajs D."/>
            <person name="Howell J.K."/>
            <person name="Pal S."/>
            <person name="Amin A."/>
            <person name="Vashisth P."/>
            <person name="McNeill T.Z."/>
            <person name="Xiang Q."/>
            <person name="Sodergren E."/>
            <person name="Baca E."/>
            <person name="Weinstock G.M."/>
            <person name="Norris S.J."/>
            <person name="Fraser C.M."/>
            <person name="Paulsen I.T."/>
        </authorList>
    </citation>
    <scope>NUCLEOTIDE SEQUENCE [LARGE SCALE GENOMIC DNA]</scope>
    <source>
        <strain evidence="2">ATCC 35405 / DSM 14222 / CIP 103919 / JCM 8153 / KCTC 15104</strain>
    </source>
</reference>
<gene>
    <name evidence="1" type="ordered locus">TDE_1735</name>
</gene>
<dbReference type="EMBL" id="AE017226">
    <property type="protein sequence ID" value="AAS12250.1"/>
    <property type="molecule type" value="Genomic_DNA"/>
</dbReference>
<sequence>MAKVPISFFLHRFYIAFFICKCYNKDIEIYDKEYANGL</sequence>
<dbReference type="OrthoDB" id="9878750at2"/>
<keyword evidence="2" id="KW-1185">Reference proteome</keyword>
<dbReference type="HOGENOM" id="CLU_3334244_0_0_12"/>
<dbReference type="AlphaFoldDB" id="Q73LX7"/>
<accession>Q73LX7</accession>
<dbReference type="STRING" id="243275.TDE_1735"/>
<dbReference type="Proteomes" id="UP000008212">
    <property type="component" value="Chromosome"/>
</dbReference>
<proteinExistence type="predicted"/>
<organism evidence="1 2">
    <name type="scientific">Treponema denticola (strain ATCC 35405 / DSM 14222 / CIP 103919 / JCM 8153 / KCTC 15104)</name>
    <dbReference type="NCBI Taxonomy" id="243275"/>
    <lineage>
        <taxon>Bacteria</taxon>
        <taxon>Pseudomonadati</taxon>
        <taxon>Spirochaetota</taxon>
        <taxon>Spirochaetia</taxon>
        <taxon>Spirochaetales</taxon>
        <taxon>Treponemataceae</taxon>
        <taxon>Treponema</taxon>
    </lineage>
</organism>
<dbReference type="PaxDb" id="243275-TDE_1735"/>